<keyword evidence="1" id="KW-0472">Membrane</keyword>
<feature type="transmembrane region" description="Helical" evidence="1">
    <location>
        <begin position="127"/>
        <end position="147"/>
    </location>
</feature>
<evidence type="ECO:0000313" key="2">
    <source>
        <dbReference type="EMBL" id="MDY0744716.1"/>
    </source>
</evidence>
<protein>
    <submittedName>
        <fullName evidence="2">Uncharacterized protein</fullName>
    </submittedName>
</protein>
<accession>A0ABU5DEM2</accession>
<dbReference type="EMBL" id="JAXCLA010000003">
    <property type="protein sequence ID" value="MDY0744716.1"/>
    <property type="molecule type" value="Genomic_DNA"/>
</dbReference>
<evidence type="ECO:0000313" key="3">
    <source>
        <dbReference type="Proteomes" id="UP001285263"/>
    </source>
</evidence>
<dbReference type="RefSeq" id="WP_320422628.1">
    <property type="nucleotide sequence ID" value="NZ_JAXCLA010000003.1"/>
</dbReference>
<feature type="transmembrane region" description="Helical" evidence="1">
    <location>
        <begin position="43"/>
        <end position="61"/>
    </location>
</feature>
<keyword evidence="1" id="KW-0812">Transmembrane</keyword>
<feature type="transmembrane region" description="Helical" evidence="1">
    <location>
        <begin position="12"/>
        <end position="31"/>
    </location>
</feature>
<keyword evidence="3" id="KW-1185">Reference proteome</keyword>
<organism evidence="2 3">
    <name type="scientific">Roseateles agri</name>
    <dbReference type="NCBI Taxonomy" id="3098619"/>
    <lineage>
        <taxon>Bacteria</taxon>
        <taxon>Pseudomonadati</taxon>
        <taxon>Pseudomonadota</taxon>
        <taxon>Betaproteobacteria</taxon>
        <taxon>Burkholderiales</taxon>
        <taxon>Sphaerotilaceae</taxon>
        <taxon>Roseateles</taxon>
    </lineage>
</organism>
<sequence>MSTASLPWREVKAGVAAGLVSVLIAATLMLSNSSSTGAVTQTVLLYSIPVLMFSALALLALRSPGLYTGLTWGLAVATVLEVWGETHRAGNSMPGAGFLFMLFPMSLVIGFAITMVYALTDLGSRRALVNSAVGFVGIAGFWLYPLVRNITGS</sequence>
<feature type="transmembrane region" description="Helical" evidence="1">
    <location>
        <begin position="96"/>
        <end position="120"/>
    </location>
</feature>
<keyword evidence="1" id="KW-1133">Transmembrane helix</keyword>
<evidence type="ECO:0000256" key="1">
    <source>
        <dbReference type="SAM" id="Phobius"/>
    </source>
</evidence>
<comment type="caution">
    <text evidence="2">The sequence shown here is derived from an EMBL/GenBank/DDBJ whole genome shotgun (WGS) entry which is preliminary data.</text>
</comment>
<dbReference type="Proteomes" id="UP001285263">
    <property type="component" value="Unassembled WGS sequence"/>
</dbReference>
<gene>
    <name evidence="2" type="ORF">SNE35_09365</name>
</gene>
<reference evidence="2 3" key="1">
    <citation type="submission" date="2023-11" db="EMBL/GenBank/DDBJ databases">
        <title>Paucibacter sp. nov., isolated from fresh soil in Korea.</title>
        <authorList>
            <person name="Le N.T.T."/>
        </authorList>
    </citation>
    <scope>NUCLEOTIDE SEQUENCE [LARGE SCALE GENOMIC DNA]</scope>
    <source>
        <strain evidence="2 3">R3-3</strain>
    </source>
</reference>
<proteinExistence type="predicted"/>
<feature type="transmembrane region" description="Helical" evidence="1">
    <location>
        <begin position="66"/>
        <end position="84"/>
    </location>
</feature>
<name>A0ABU5DEM2_9BURK</name>